<protein>
    <submittedName>
        <fullName evidence="1">Uncharacterized protein</fullName>
    </submittedName>
</protein>
<keyword evidence="2" id="KW-1185">Reference proteome</keyword>
<evidence type="ECO:0000313" key="1">
    <source>
        <dbReference type="EMBL" id="EAT59237.1"/>
    </source>
</evidence>
<sequence length="65" mass="7708">MTSIQYLEKQIKQLTPTERQEFREWFLEWDANEWDRQIEQDAQAGKLDAFAAEALAEYNAGISRK</sequence>
<organism evidence="1 2">
    <name type="scientific">Chlorobium ferrooxidans DSM 13031</name>
    <dbReference type="NCBI Taxonomy" id="377431"/>
    <lineage>
        <taxon>Bacteria</taxon>
        <taxon>Pseudomonadati</taxon>
        <taxon>Chlorobiota</taxon>
        <taxon>Chlorobiia</taxon>
        <taxon>Chlorobiales</taxon>
        <taxon>Chlorobiaceae</taxon>
        <taxon>Chlorobium/Pelodictyon group</taxon>
        <taxon>Chlorobium</taxon>
    </lineage>
</organism>
<dbReference type="RefSeq" id="WP_006366090.1">
    <property type="nucleotide sequence ID" value="NZ_AASE01000006.1"/>
</dbReference>
<reference evidence="1 2" key="1">
    <citation type="submission" date="2006-07" db="EMBL/GenBank/DDBJ databases">
        <title>Annotation of the draft genome assembly of Chlorobium ferroxidans DSM 13031.</title>
        <authorList>
            <consortium name="US DOE Joint Genome Institute (JGI-ORNL)"/>
            <person name="Larimer F."/>
            <person name="Land M."/>
            <person name="Hauser L."/>
        </authorList>
    </citation>
    <scope>NUCLEOTIDE SEQUENCE [LARGE SCALE GENOMIC DNA]</scope>
    <source>
        <strain evidence="1 2">DSM 13031</strain>
    </source>
</reference>
<gene>
    <name evidence="1" type="ORF">CferDRAFT_1244</name>
</gene>
<name>Q0YSG2_9CHLB</name>
<proteinExistence type="predicted"/>
<dbReference type="EMBL" id="AASE01000006">
    <property type="protein sequence ID" value="EAT59237.1"/>
    <property type="molecule type" value="Genomic_DNA"/>
</dbReference>
<reference evidence="1 2" key="2">
    <citation type="submission" date="2006-07" db="EMBL/GenBank/DDBJ databases">
        <title>Sequencing of the draft genome and assembly of Chlorobium ferroxidans DSM 13031.</title>
        <authorList>
            <consortium name="US DOE Joint Genome Institute (JGI-PGF)"/>
            <person name="Copeland A."/>
            <person name="Lucas S."/>
            <person name="Lapidus A."/>
            <person name="Barry K."/>
            <person name="Glavina del Rio T."/>
            <person name="Dalin E."/>
            <person name="Tice H."/>
            <person name="Bruce D."/>
            <person name="Pitluck S."/>
            <person name="Richardson P."/>
        </authorList>
    </citation>
    <scope>NUCLEOTIDE SEQUENCE [LARGE SCALE GENOMIC DNA]</scope>
    <source>
        <strain evidence="1 2">DSM 13031</strain>
    </source>
</reference>
<comment type="caution">
    <text evidence="1">The sequence shown here is derived from an EMBL/GenBank/DDBJ whole genome shotgun (WGS) entry which is preliminary data.</text>
</comment>
<dbReference type="OrthoDB" id="9800707at2"/>
<dbReference type="AlphaFoldDB" id="Q0YSG2"/>
<dbReference type="Proteomes" id="UP000004162">
    <property type="component" value="Unassembled WGS sequence"/>
</dbReference>
<evidence type="ECO:0000313" key="2">
    <source>
        <dbReference type="Proteomes" id="UP000004162"/>
    </source>
</evidence>
<accession>Q0YSG2</accession>